<dbReference type="GO" id="GO:0005634">
    <property type="term" value="C:nucleus"/>
    <property type="evidence" value="ECO:0007669"/>
    <property type="project" value="UniProtKB-SubCell"/>
</dbReference>
<sequence>MPKAHQGPIQRSSSSTDPLTTPNHPNVLKRNQVRCFVVNMSLLLVNASDCIGLPSVPEKKAIAETTITPTDGPKSKYERLENRISELEALLRQKENRELSIPSTTPPIINQPSPSTAPMNSTSQSQQPQPSPYSSGELTPTLSLPIPSPQAPFPSSFPSSEAHVSASSISAASNSIPLDIIWPNWPPNLPGPELLRHLIDVFFTFHPHANRLFHVPTFMNSITYGPNHPKFPCTAILHAICAIGSLYTGAVTSPPLPDFDKISPDEIFLEKYRVKEQRPDSFAEQQAKLAREMVDRLNVLGQELFEVFQANIILTWFYWSHGRWVDVFLNSGNCVRLSIPLGLNMCPPFHSISKAERPPSIVPPARTVIEDETRRNAFWLAYALERHCGMNNGWAMCLDDQDISQLLPVQGDQFESGTLVYPWQRQWAHTGNLLLTHPEGQIDSFILYIKATILISRVKAFNTRFRARLHAGDSSVTNSESEDHDPRGSPAFIELDHITSSFRSSFPSHLRNPIMDNVVDNHLYTACLVPYVAAIVLHDPHADVRRSGCISALKILTAARAILDMIYSIWSTSFDITLLDTFCSFAWFTAGRVLVRFLQAAIDAAGQDQIATLRAEVEFVHSAVLKLGQRIPIAYRFSKMLQEHLTKTCGETFSSADQSSFTRQTDINAAGSLVPFNQANYPTNQGNTLRAVYGSVEIGMVPQENTIFGNVIETYDGLRSRKCGFVKGEVTLQIQHCLLTKRGVQLHEIDTVLSHEQALGQCQDFLDTHLPNASRVKTSSTAAAAQAILTTPGNCAAICSKVFRHTDNYTRFYVVVRDRETQLPVGPHRAKSQALIRLWISPPPQPPSGTRPQKGVIQYLASSGLSVSRIDRRPSDDSLPFRDVYFVEVASPTEIIEEPDLSQGSPAIRSWTAEVENAIELMRKMGGEVDNIGLW</sequence>
<dbReference type="PANTHER" id="PTHR47338">
    <property type="entry name" value="ZN(II)2CYS6 TRANSCRIPTION FACTOR (EUROFUNG)-RELATED"/>
    <property type="match status" value="1"/>
</dbReference>
<keyword evidence="3" id="KW-0805">Transcription regulation</keyword>
<feature type="compositionally biased region" description="Polar residues" evidence="6">
    <location>
        <begin position="101"/>
        <end position="120"/>
    </location>
</feature>
<dbReference type="InterPro" id="IPR007219">
    <property type="entry name" value="XnlR_reg_dom"/>
</dbReference>
<dbReference type="Proteomes" id="UP001213000">
    <property type="component" value="Unassembled WGS sequence"/>
</dbReference>
<evidence type="ECO:0000313" key="9">
    <source>
        <dbReference type="Proteomes" id="UP001213000"/>
    </source>
</evidence>
<dbReference type="PROSITE" id="PS51171">
    <property type="entry name" value="PREPHENATE_DEHYDR_3"/>
    <property type="match status" value="1"/>
</dbReference>
<evidence type="ECO:0000313" key="8">
    <source>
        <dbReference type="EMBL" id="KAJ3570257.1"/>
    </source>
</evidence>
<feature type="compositionally biased region" description="Low complexity" evidence="6">
    <location>
        <begin position="121"/>
        <end position="145"/>
    </location>
</feature>
<dbReference type="InterPro" id="IPR050815">
    <property type="entry name" value="TF_fung"/>
</dbReference>
<evidence type="ECO:0000256" key="4">
    <source>
        <dbReference type="ARBA" id="ARBA00023163"/>
    </source>
</evidence>
<dbReference type="InterPro" id="IPR001086">
    <property type="entry name" value="Preph_deHydtase"/>
</dbReference>
<dbReference type="Pfam" id="PF04082">
    <property type="entry name" value="Fungal_trans"/>
    <property type="match status" value="1"/>
</dbReference>
<evidence type="ECO:0000256" key="2">
    <source>
        <dbReference type="ARBA" id="ARBA00022723"/>
    </source>
</evidence>
<gene>
    <name evidence="8" type="ORF">NP233_g4533</name>
</gene>
<dbReference type="EMBL" id="JANIEX010000247">
    <property type="protein sequence ID" value="KAJ3570257.1"/>
    <property type="molecule type" value="Genomic_DNA"/>
</dbReference>
<feature type="compositionally biased region" description="Polar residues" evidence="6">
    <location>
        <begin position="9"/>
        <end position="24"/>
    </location>
</feature>
<dbReference type="CDD" id="cd12148">
    <property type="entry name" value="fungal_TF_MHR"/>
    <property type="match status" value="1"/>
</dbReference>
<keyword evidence="2" id="KW-0479">Metal-binding</keyword>
<dbReference type="GO" id="GO:0003677">
    <property type="term" value="F:DNA binding"/>
    <property type="evidence" value="ECO:0007669"/>
    <property type="project" value="InterPro"/>
</dbReference>
<accession>A0AAD5YX66</accession>
<evidence type="ECO:0000256" key="1">
    <source>
        <dbReference type="ARBA" id="ARBA00004123"/>
    </source>
</evidence>
<dbReference type="SUPFAM" id="SSF53850">
    <property type="entry name" value="Periplasmic binding protein-like II"/>
    <property type="match status" value="1"/>
</dbReference>
<feature type="domain" description="Prephenate dehydratase" evidence="7">
    <location>
        <begin position="651"/>
        <end position="831"/>
    </location>
</feature>
<dbReference type="GO" id="GO:0000981">
    <property type="term" value="F:DNA-binding transcription factor activity, RNA polymerase II-specific"/>
    <property type="evidence" value="ECO:0007669"/>
    <property type="project" value="InterPro"/>
</dbReference>
<evidence type="ECO:0000256" key="3">
    <source>
        <dbReference type="ARBA" id="ARBA00023015"/>
    </source>
</evidence>
<evidence type="ECO:0000256" key="6">
    <source>
        <dbReference type="SAM" id="MobiDB-lite"/>
    </source>
</evidence>
<keyword evidence="5" id="KW-0539">Nucleus</keyword>
<evidence type="ECO:0000256" key="5">
    <source>
        <dbReference type="ARBA" id="ARBA00023242"/>
    </source>
</evidence>
<dbReference type="GO" id="GO:0004664">
    <property type="term" value="F:prephenate dehydratase activity"/>
    <property type="evidence" value="ECO:0007669"/>
    <property type="project" value="InterPro"/>
</dbReference>
<keyword evidence="4" id="KW-0804">Transcription</keyword>
<feature type="region of interest" description="Disordered" evidence="6">
    <location>
        <begin position="1"/>
        <end position="26"/>
    </location>
</feature>
<dbReference type="PANTHER" id="PTHR47338:SF29">
    <property type="entry name" value="ZN(2)-C6 FUNGAL-TYPE DOMAIN-CONTAINING PROTEIN"/>
    <property type="match status" value="1"/>
</dbReference>
<dbReference type="Gene3D" id="3.40.190.10">
    <property type="entry name" value="Periplasmic binding protein-like II"/>
    <property type="match status" value="2"/>
</dbReference>
<evidence type="ECO:0000259" key="7">
    <source>
        <dbReference type="PROSITE" id="PS51171"/>
    </source>
</evidence>
<dbReference type="GO" id="GO:0006351">
    <property type="term" value="P:DNA-templated transcription"/>
    <property type="evidence" value="ECO:0007669"/>
    <property type="project" value="InterPro"/>
</dbReference>
<proteinExistence type="predicted"/>
<dbReference type="AlphaFoldDB" id="A0AAD5YX66"/>
<dbReference type="GO" id="GO:0008270">
    <property type="term" value="F:zinc ion binding"/>
    <property type="evidence" value="ECO:0007669"/>
    <property type="project" value="InterPro"/>
</dbReference>
<comment type="subcellular location">
    <subcellularLocation>
        <location evidence="1">Nucleus</location>
    </subcellularLocation>
</comment>
<organism evidence="8 9">
    <name type="scientific">Leucocoprinus birnbaumii</name>
    <dbReference type="NCBI Taxonomy" id="56174"/>
    <lineage>
        <taxon>Eukaryota</taxon>
        <taxon>Fungi</taxon>
        <taxon>Dikarya</taxon>
        <taxon>Basidiomycota</taxon>
        <taxon>Agaricomycotina</taxon>
        <taxon>Agaricomycetes</taxon>
        <taxon>Agaricomycetidae</taxon>
        <taxon>Agaricales</taxon>
        <taxon>Agaricineae</taxon>
        <taxon>Agaricaceae</taxon>
        <taxon>Leucocoprinus</taxon>
    </lineage>
</organism>
<reference evidence="8" key="1">
    <citation type="submission" date="2022-07" db="EMBL/GenBank/DDBJ databases">
        <title>Genome Sequence of Leucocoprinus birnbaumii.</title>
        <authorList>
            <person name="Buettner E."/>
        </authorList>
    </citation>
    <scope>NUCLEOTIDE SEQUENCE</scope>
    <source>
        <strain evidence="8">VT141</strain>
    </source>
</reference>
<comment type="caution">
    <text evidence="8">The sequence shown here is derived from an EMBL/GenBank/DDBJ whole genome shotgun (WGS) entry which is preliminary data.</text>
</comment>
<dbReference type="Pfam" id="PF00800">
    <property type="entry name" value="PDT"/>
    <property type="match status" value="1"/>
</dbReference>
<keyword evidence="9" id="KW-1185">Reference proteome</keyword>
<protein>
    <recommendedName>
        <fullName evidence="7">Prephenate dehydratase domain-containing protein</fullName>
    </recommendedName>
</protein>
<dbReference type="SMART" id="SM00906">
    <property type="entry name" value="Fungal_trans"/>
    <property type="match status" value="1"/>
</dbReference>
<dbReference type="GO" id="GO:0009094">
    <property type="term" value="P:L-phenylalanine biosynthetic process"/>
    <property type="evidence" value="ECO:0007669"/>
    <property type="project" value="InterPro"/>
</dbReference>
<feature type="region of interest" description="Disordered" evidence="6">
    <location>
        <begin position="97"/>
        <end position="159"/>
    </location>
</feature>
<name>A0AAD5YX66_9AGAR</name>